<dbReference type="PRINTS" id="PR00080">
    <property type="entry name" value="SDRFAMILY"/>
</dbReference>
<dbReference type="Proteomes" id="UP000240883">
    <property type="component" value="Unassembled WGS sequence"/>
</dbReference>
<sequence>MAPRVFLITGTSTGFGLELVKVVLENGDYVVATARNSSKLSFEGANSSNSLLVDLDVTSQESISKAFEAAVQKFKRVDVVVNNAGYGLAGEFESLSENQIRTQMEVNFFGLINVTRKAMEVMRDLKTGGVIQQVTSIGGQIGVPTFSIYCASKWAVEGFTEAVSKEVKPEWGIKFTCIEPGGFRTDWAGRSMDFGEKKNAAYDHIDAKETMGKRHGTQAGDPPKAAKVFYELAVMKDPPLRCIVGTDAYQRINEKLGSYAENVKKYEKLSNSTDVDGYKPPN</sequence>
<organism evidence="5 6">
    <name type="scientific">Corynespora cassiicola Philippines</name>
    <dbReference type="NCBI Taxonomy" id="1448308"/>
    <lineage>
        <taxon>Eukaryota</taxon>
        <taxon>Fungi</taxon>
        <taxon>Dikarya</taxon>
        <taxon>Ascomycota</taxon>
        <taxon>Pezizomycotina</taxon>
        <taxon>Dothideomycetes</taxon>
        <taxon>Pleosporomycetidae</taxon>
        <taxon>Pleosporales</taxon>
        <taxon>Corynesporascaceae</taxon>
        <taxon>Corynespora</taxon>
    </lineage>
</organism>
<dbReference type="Pfam" id="PF00106">
    <property type="entry name" value="adh_short"/>
    <property type="match status" value="1"/>
</dbReference>
<evidence type="ECO:0000256" key="2">
    <source>
        <dbReference type="ARBA" id="ARBA00022857"/>
    </source>
</evidence>
<dbReference type="EMBL" id="KZ678131">
    <property type="protein sequence ID" value="PSN70723.1"/>
    <property type="molecule type" value="Genomic_DNA"/>
</dbReference>
<evidence type="ECO:0000313" key="5">
    <source>
        <dbReference type="EMBL" id="PSN70723.1"/>
    </source>
</evidence>
<accession>A0A2T2NZ89</accession>
<dbReference type="GO" id="GO:0016491">
    <property type="term" value="F:oxidoreductase activity"/>
    <property type="evidence" value="ECO:0007669"/>
    <property type="project" value="UniProtKB-KW"/>
</dbReference>
<protein>
    <submittedName>
        <fullName evidence="5">NAD(P)-binding protein</fullName>
    </submittedName>
</protein>
<evidence type="ECO:0000313" key="6">
    <source>
        <dbReference type="Proteomes" id="UP000240883"/>
    </source>
</evidence>
<dbReference type="AlphaFoldDB" id="A0A2T2NZ89"/>
<dbReference type="InterPro" id="IPR002347">
    <property type="entry name" value="SDR_fam"/>
</dbReference>
<dbReference type="InterPro" id="IPR036291">
    <property type="entry name" value="NAD(P)-bd_dom_sf"/>
</dbReference>
<dbReference type="OrthoDB" id="1274115at2759"/>
<gene>
    <name evidence="5" type="ORF">BS50DRAFT_570236</name>
</gene>
<name>A0A2T2NZ89_CORCC</name>
<dbReference type="InterPro" id="IPR051911">
    <property type="entry name" value="SDR_oxidoreductase"/>
</dbReference>
<reference evidence="5 6" key="1">
    <citation type="journal article" date="2018" name="Front. Microbiol.">
        <title>Genome-Wide Analysis of Corynespora cassiicola Leaf Fall Disease Putative Effectors.</title>
        <authorList>
            <person name="Lopez D."/>
            <person name="Ribeiro S."/>
            <person name="Label P."/>
            <person name="Fumanal B."/>
            <person name="Venisse J.S."/>
            <person name="Kohler A."/>
            <person name="de Oliveira R.R."/>
            <person name="Labutti K."/>
            <person name="Lipzen A."/>
            <person name="Lail K."/>
            <person name="Bauer D."/>
            <person name="Ohm R.A."/>
            <person name="Barry K.W."/>
            <person name="Spatafora J."/>
            <person name="Grigoriev I.V."/>
            <person name="Martin F.M."/>
            <person name="Pujade-Renaud V."/>
        </authorList>
    </citation>
    <scope>NUCLEOTIDE SEQUENCE [LARGE SCALE GENOMIC DNA]</scope>
    <source>
        <strain evidence="5 6">Philippines</strain>
    </source>
</reference>
<dbReference type="PRINTS" id="PR00081">
    <property type="entry name" value="GDHRDH"/>
</dbReference>
<dbReference type="SUPFAM" id="SSF51735">
    <property type="entry name" value="NAD(P)-binding Rossmann-fold domains"/>
    <property type="match status" value="1"/>
</dbReference>
<dbReference type="PROSITE" id="PS00061">
    <property type="entry name" value="ADH_SHORT"/>
    <property type="match status" value="1"/>
</dbReference>
<keyword evidence="6" id="KW-1185">Reference proteome</keyword>
<evidence type="ECO:0000256" key="3">
    <source>
        <dbReference type="ARBA" id="ARBA00023002"/>
    </source>
</evidence>
<dbReference type="PANTHER" id="PTHR43976">
    <property type="entry name" value="SHORT CHAIN DEHYDROGENASE"/>
    <property type="match status" value="1"/>
</dbReference>
<evidence type="ECO:0000256" key="1">
    <source>
        <dbReference type="ARBA" id="ARBA00006484"/>
    </source>
</evidence>
<comment type="similarity">
    <text evidence="1 4">Belongs to the short-chain dehydrogenases/reductases (SDR) family.</text>
</comment>
<dbReference type="STRING" id="1448308.A0A2T2NZ89"/>
<keyword evidence="3" id="KW-0560">Oxidoreductase</keyword>
<keyword evidence="2" id="KW-0521">NADP</keyword>
<dbReference type="InterPro" id="IPR020904">
    <property type="entry name" value="Sc_DH/Rdtase_CS"/>
</dbReference>
<dbReference type="Gene3D" id="3.40.50.720">
    <property type="entry name" value="NAD(P)-binding Rossmann-like Domain"/>
    <property type="match status" value="1"/>
</dbReference>
<dbReference type="CDD" id="cd05374">
    <property type="entry name" value="17beta-HSD-like_SDR_c"/>
    <property type="match status" value="1"/>
</dbReference>
<proteinExistence type="inferred from homology"/>
<dbReference type="PANTHER" id="PTHR43976:SF16">
    <property type="entry name" value="SHORT-CHAIN DEHYDROGENASE_REDUCTASE FAMILY PROTEIN"/>
    <property type="match status" value="1"/>
</dbReference>
<evidence type="ECO:0000256" key="4">
    <source>
        <dbReference type="RuleBase" id="RU000363"/>
    </source>
</evidence>